<protein>
    <recommendedName>
        <fullName evidence="2">Peptide deformylase</fullName>
        <shortName evidence="2">PDF</shortName>
        <ecNumber evidence="2">3.5.1.88</ecNumber>
    </recommendedName>
    <alternativeName>
        <fullName evidence="2">Polypeptide deformylase</fullName>
    </alternativeName>
</protein>
<dbReference type="STRING" id="571298.SAMN04488026_100694"/>
<comment type="catalytic activity">
    <reaction evidence="2">
        <text>N-terminal N-formyl-L-methionyl-[peptide] + H2O = N-terminal L-methionyl-[peptide] + formate</text>
        <dbReference type="Rhea" id="RHEA:24420"/>
        <dbReference type="Rhea" id="RHEA-COMP:10639"/>
        <dbReference type="Rhea" id="RHEA-COMP:10640"/>
        <dbReference type="ChEBI" id="CHEBI:15377"/>
        <dbReference type="ChEBI" id="CHEBI:15740"/>
        <dbReference type="ChEBI" id="CHEBI:49298"/>
        <dbReference type="ChEBI" id="CHEBI:64731"/>
        <dbReference type="EC" id="3.5.1.88"/>
    </reaction>
</comment>
<evidence type="ECO:0000313" key="4">
    <source>
        <dbReference type="Proteomes" id="UP000199382"/>
    </source>
</evidence>
<keyword evidence="2" id="KW-0648">Protein biosynthesis</keyword>
<dbReference type="Gene3D" id="3.90.45.10">
    <property type="entry name" value="Peptide deformylase"/>
    <property type="match status" value="1"/>
</dbReference>
<dbReference type="InterPro" id="IPR023635">
    <property type="entry name" value="Peptide_deformylase"/>
</dbReference>
<dbReference type="RefSeq" id="WP_093150591.1">
    <property type="nucleotide sequence ID" value="NZ_FNEK01000006.1"/>
</dbReference>
<sequence length="164" mass="18412">MGRLNIVTWPDPVLARDCDPVREIDASLRQLAEDMLATLYAAEGRGLAAPQVGRPLRLFVMDTEWKERAPAPRIFINPEITWTSPETQAFEEGCLSIPGILARVERPAQIHMRWTAIDGSAQEADLHGFDAICAEHELDHLDGIVTLDRVDRQTRLALIEEYNA</sequence>
<dbReference type="InterPro" id="IPR036821">
    <property type="entry name" value="Peptide_deformylase_sf"/>
</dbReference>
<dbReference type="Proteomes" id="UP000199382">
    <property type="component" value="Unassembled WGS sequence"/>
</dbReference>
<dbReference type="HAMAP" id="MF_00163">
    <property type="entry name" value="Pep_deformylase"/>
    <property type="match status" value="1"/>
</dbReference>
<evidence type="ECO:0000256" key="2">
    <source>
        <dbReference type="HAMAP-Rule" id="MF_00163"/>
    </source>
</evidence>
<dbReference type="EC" id="3.5.1.88" evidence="2"/>
<reference evidence="3 4" key="1">
    <citation type="submission" date="2016-10" db="EMBL/GenBank/DDBJ databases">
        <authorList>
            <person name="de Groot N.N."/>
        </authorList>
    </citation>
    <scope>NUCLEOTIDE SEQUENCE [LARGE SCALE GENOMIC DNA]</scope>
    <source>
        <strain evidence="3 4">DSM 25294</strain>
    </source>
</reference>
<keyword evidence="4" id="KW-1185">Reference proteome</keyword>
<dbReference type="EMBL" id="FNEK01000006">
    <property type="protein sequence ID" value="SDI73104.1"/>
    <property type="molecule type" value="Genomic_DNA"/>
</dbReference>
<dbReference type="CDD" id="cd00487">
    <property type="entry name" value="Pep_deformylase"/>
    <property type="match status" value="1"/>
</dbReference>
<dbReference type="Pfam" id="PF01327">
    <property type="entry name" value="Pep_deformylase"/>
    <property type="match status" value="1"/>
</dbReference>
<evidence type="ECO:0000313" key="3">
    <source>
        <dbReference type="EMBL" id="SDI73104.1"/>
    </source>
</evidence>
<name>A0A1G8MYW7_9RHOB</name>
<dbReference type="OrthoDB" id="9804313at2"/>
<dbReference type="GO" id="GO:0042586">
    <property type="term" value="F:peptide deformylase activity"/>
    <property type="evidence" value="ECO:0007669"/>
    <property type="project" value="UniProtKB-UniRule"/>
</dbReference>
<dbReference type="PANTHER" id="PTHR10458:SF22">
    <property type="entry name" value="PEPTIDE DEFORMYLASE"/>
    <property type="match status" value="1"/>
</dbReference>
<feature type="binding site" evidence="2">
    <location>
        <position position="140"/>
    </location>
    <ligand>
        <name>Fe cation</name>
        <dbReference type="ChEBI" id="CHEBI:24875"/>
    </ligand>
</feature>
<accession>A0A1G8MYW7</accession>
<dbReference type="SUPFAM" id="SSF56420">
    <property type="entry name" value="Peptide deformylase"/>
    <property type="match status" value="1"/>
</dbReference>
<dbReference type="GO" id="GO:0046872">
    <property type="term" value="F:metal ion binding"/>
    <property type="evidence" value="ECO:0007669"/>
    <property type="project" value="UniProtKB-KW"/>
</dbReference>
<dbReference type="GO" id="GO:0006412">
    <property type="term" value="P:translation"/>
    <property type="evidence" value="ECO:0007669"/>
    <property type="project" value="UniProtKB-UniRule"/>
</dbReference>
<gene>
    <name evidence="2" type="primary">def</name>
    <name evidence="3" type="ORF">SAMN04488026_100694</name>
</gene>
<feature type="active site" evidence="2">
    <location>
        <position position="137"/>
    </location>
</feature>
<comment type="function">
    <text evidence="2">Removes the formyl group from the N-terminal Met of newly synthesized proteins. Requires at least a dipeptide for an efficient rate of reaction. N-terminal L-methionine is a prerequisite for activity but the enzyme has broad specificity at other positions.</text>
</comment>
<dbReference type="NCBIfam" id="NF001159">
    <property type="entry name" value="PRK00150.1-3"/>
    <property type="match status" value="1"/>
</dbReference>
<evidence type="ECO:0000256" key="1">
    <source>
        <dbReference type="ARBA" id="ARBA00010759"/>
    </source>
</evidence>
<proteinExistence type="inferred from homology"/>
<feature type="binding site" evidence="2">
    <location>
        <position position="94"/>
    </location>
    <ligand>
        <name>Fe cation</name>
        <dbReference type="ChEBI" id="CHEBI:24875"/>
    </ligand>
</feature>
<keyword evidence="2" id="KW-0408">Iron</keyword>
<organism evidence="3 4">
    <name type="scientific">Aliiruegeria lutimaris</name>
    <dbReference type="NCBI Taxonomy" id="571298"/>
    <lineage>
        <taxon>Bacteria</taxon>
        <taxon>Pseudomonadati</taxon>
        <taxon>Pseudomonadota</taxon>
        <taxon>Alphaproteobacteria</taxon>
        <taxon>Rhodobacterales</taxon>
        <taxon>Roseobacteraceae</taxon>
        <taxon>Aliiruegeria</taxon>
    </lineage>
</organism>
<dbReference type="PRINTS" id="PR01576">
    <property type="entry name" value="PDEFORMYLASE"/>
</dbReference>
<keyword evidence="2" id="KW-0479">Metal-binding</keyword>
<comment type="similarity">
    <text evidence="1 2">Belongs to the polypeptide deformylase family.</text>
</comment>
<keyword evidence="2" id="KW-0378">Hydrolase</keyword>
<feature type="binding site" evidence="2">
    <location>
        <position position="136"/>
    </location>
    <ligand>
        <name>Fe cation</name>
        <dbReference type="ChEBI" id="CHEBI:24875"/>
    </ligand>
</feature>
<dbReference type="PIRSF" id="PIRSF004749">
    <property type="entry name" value="Pep_def"/>
    <property type="match status" value="1"/>
</dbReference>
<comment type="cofactor">
    <cofactor evidence="2">
        <name>Fe(2+)</name>
        <dbReference type="ChEBI" id="CHEBI:29033"/>
    </cofactor>
    <text evidence="2">Binds 1 Fe(2+) ion.</text>
</comment>
<dbReference type="PANTHER" id="PTHR10458">
    <property type="entry name" value="PEPTIDE DEFORMYLASE"/>
    <property type="match status" value="1"/>
</dbReference>
<dbReference type="NCBIfam" id="TIGR00079">
    <property type="entry name" value="pept_deformyl"/>
    <property type="match status" value="1"/>
</dbReference>
<dbReference type="AlphaFoldDB" id="A0A1G8MYW7"/>